<sequence length="58" mass="6917">MTRTEISFQSEQLFWNTVTGLIEIVCFCVFPTFKTYMYYNTTTLHFQDGFIGILCRLF</sequence>
<accession>A0A0E9U861</accession>
<feature type="transmembrane region" description="Helical" evidence="1">
    <location>
        <begin position="12"/>
        <end position="33"/>
    </location>
</feature>
<reference evidence="2" key="1">
    <citation type="submission" date="2014-11" db="EMBL/GenBank/DDBJ databases">
        <authorList>
            <person name="Amaro Gonzalez C."/>
        </authorList>
    </citation>
    <scope>NUCLEOTIDE SEQUENCE</scope>
</reference>
<keyword evidence="1" id="KW-1133">Transmembrane helix</keyword>
<evidence type="ECO:0000256" key="1">
    <source>
        <dbReference type="SAM" id="Phobius"/>
    </source>
</evidence>
<dbReference type="AlphaFoldDB" id="A0A0E9U861"/>
<keyword evidence="1" id="KW-0472">Membrane</keyword>
<evidence type="ECO:0000313" key="2">
    <source>
        <dbReference type="EMBL" id="JAH61912.1"/>
    </source>
</evidence>
<name>A0A0E9U861_ANGAN</name>
<keyword evidence="1" id="KW-0812">Transmembrane</keyword>
<protein>
    <submittedName>
        <fullName evidence="2">Uncharacterized protein</fullName>
    </submittedName>
</protein>
<proteinExistence type="predicted"/>
<dbReference type="EMBL" id="GBXM01046665">
    <property type="protein sequence ID" value="JAH61912.1"/>
    <property type="molecule type" value="Transcribed_RNA"/>
</dbReference>
<reference evidence="2" key="2">
    <citation type="journal article" date="2015" name="Fish Shellfish Immunol.">
        <title>Early steps in the European eel (Anguilla anguilla)-Vibrio vulnificus interaction in the gills: Role of the RtxA13 toxin.</title>
        <authorList>
            <person name="Callol A."/>
            <person name="Pajuelo D."/>
            <person name="Ebbesson L."/>
            <person name="Teles M."/>
            <person name="MacKenzie S."/>
            <person name="Amaro C."/>
        </authorList>
    </citation>
    <scope>NUCLEOTIDE SEQUENCE</scope>
</reference>
<organism evidence="2">
    <name type="scientific">Anguilla anguilla</name>
    <name type="common">European freshwater eel</name>
    <name type="synonym">Muraena anguilla</name>
    <dbReference type="NCBI Taxonomy" id="7936"/>
    <lineage>
        <taxon>Eukaryota</taxon>
        <taxon>Metazoa</taxon>
        <taxon>Chordata</taxon>
        <taxon>Craniata</taxon>
        <taxon>Vertebrata</taxon>
        <taxon>Euteleostomi</taxon>
        <taxon>Actinopterygii</taxon>
        <taxon>Neopterygii</taxon>
        <taxon>Teleostei</taxon>
        <taxon>Anguilliformes</taxon>
        <taxon>Anguillidae</taxon>
        <taxon>Anguilla</taxon>
    </lineage>
</organism>